<dbReference type="Proteomes" id="UP000297872">
    <property type="component" value="Unassembled WGS sequence"/>
</dbReference>
<dbReference type="GeneID" id="302994556"/>
<keyword evidence="1" id="KW-1133">Transmembrane helix</keyword>
<accession>A0A4Y8VRR0</accession>
<dbReference type="EMBL" id="SGVY01000008">
    <property type="protein sequence ID" value="TFH83018.1"/>
    <property type="molecule type" value="Genomic_DNA"/>
</dbReference>
<gene>
    <name evidence="2" type="ORF">EXN75_04515</name>
</gene>
<dbReference type="RefSeq" id="WP_134842932.1">
    <property type="nucleotide sequence ID" value="NZ_SGVY01000008.1"/>
</dbReference>
<evidence type="ECO:0000313" key="3">
    <source>
        <dbReference type="Proteomes" id="UP000297872"/>
    </source>
</evidence>
<proteinExistence type="predicted"/>
<keyword evidence="1" id="KW-0812">Transmembrane</keyword>
<name>A0A4Y8VRR0_9BACT</name>
<reference evidence="2 3" key="1">
    <citation type="submission" date="2019-02" db="EMBL/GenBank/DDBJ databases">
        <title>Draft Genome Sequence of the Prevotella sp. BCRC 81118, Isolated from Human Feces.</title>
        <authorList>
            <person name="Huang C.-H."/>
        </authorList>
    </citation>
    <scope>NUCLEOTIDE SEQUENCE [LARGE SCALE GENOMIC DNA]</scope>
    <source>
        <strain evidence="2 3">BCRC 81118</strain>
    </source>
</reference>
<keyword evidence="1" id="KW-0472">Membrane</keyword>
<dbReference type="AlphaFoldDB" id="A0A4Y8VRR0"/>
<feature type="transmembrane region" description="Helical" evidence="1">
    <location>
        <begin position="12"/>
        <end position="34"/>
    </location>
</feature>
<comment type="caution">
    <text evidence="2">The sequence shown here is derived from an EMBL/GenBank/DDBJ whole genome shotgun (WGS) entry which is preliminary data.</text>
</comment>
<sequence>MKKRSFGLVKVNFVMFVICIGFFLCGKFGIPYIYEKYGMPVDAVVYGMSNDTKGRSLARYEFIVDQKKYRGSTYKNVHEGDTICVWYFPVLPWLNRYN</sequence>
<evidence type="ECO:0000313" key="2">
    <source>
        <dbReference type="EMBL" id="TFH83018.1"/>
    </source>
</evidence>
<evidence type="ECO:0008006" key="4">
    <source>
        <dbReference type="Google" id="ProtNLM"/>
    </source>
</evidence>
<protein>
    <recommendedName>
        <fullName evidence="4">DUF3592 domain-containing protein</fullName>
    </recommendedName>
</protein>
<organism evidence="2 3">
    <name type="scientific">Segatella hominis</name>
    <dbReference type="NCBI Taxonomy" id="2518605"/>
    <lineage>
        <taxon>Bacteria</taxon>
        <taxon>Pseudomonadati</taxon>
        <taxon>Bacteroidota</taxon>
        <taxon>Bacteroidia</taxon>
        <taxon>Bacteroidales</taxon>
        <taxon>Prevotellaceae</taxon>
        <taxon>Segatella</taxon>
    </lineage>
</organism>
<evidence type="ECO:0000256" key="1">
    <source>
        <dbReference type="SAM" id="Phobius"/>
    </source>
</evidence>
<keyword evidence="3" id="KW-1185">Reference proteome</keyword>